<proteinExistence type="inferred from homology"/>
<evidence type="ECO:0000256" key="1">
    <source>
        <dbReference type="ARBA" id="ARBA00007409"/>
    </source>
</evidence>
<dbReference type="InterPro" id="IPR004045">
    <property type="entry name" value="Glutathione_S-Trfase_N"/>
</dbReference>
<dbReference type="InterPro" id="IPR040079">
    <property type="entry name" value="Glutathione_S-Trfase"/>
</dbReference>
<protein>
    <recommendedName>
        <fullName evidence="7">Glutathione S-transferase 1</fullName>
    </recommendedName>
</protein>
<dbReference type="InterPro" id="IPR036282">
    <property type="entry name" value="Glutathione-S-Trfase_C_sf"/>
</dbReference>
<dbReference type="PANTHER" id="PTHR44051">
    <property type="entry name" value="GLUTATHIONE S-TRANSFERASE-RELATED"/>
    <property type="match status" value="1"/>
</dbReference>
<dbReference type="SFLD" id="SFLDG00358">
    <property type="entry name" value="Main_(cytGST)"/>
    <property type="match status" value="1"/>
</dbReference>
<dbReference type="PANTHER" id="PTHR44051:SF9">
    <property type="entry name" value="GLUTATHIONE S-TRANSFERASE 1"/>
    <property type="match status" value="1"/>
</dbReference>
<organism evidence="5 6">
    <name type="scientific">Talaromyces atroroseus</name>
    <dbReference type="NCBI Taxonomy" id="1441469"/>
    <lineage>
        <taxon>Eukaryota</taxon>
        <taxon>Fungi</taxon>
        <taxon>Dikarya</taxon>
        <taxon>Ascomycota</taxon>
        <taxon>Pezizomycotina</taxon>
        <taxon>Eurotiomycetes</taxon>
        <taxon>Eurotiomycetidae</taxon>
        <taxon>Eurotiales</taxon>
        <taxon>Trichocomaceae</taxon>
        <taxon>Talaromyces</taxon>
        <taxon>Talaromyces sect. Trachyspermi</taxon>
    </lineage>
</organism>
<dbReference type="Gene3D" id="1.20.1050.10">
    <property type="match status" value="1"/>
</dbReference>
<gene>
    <name evidence="5" type="ORF">UA08_03231</name>
</gene>
<sequence length="265" mass="29720">MASTTKPDSDVKVTLYWLERSRAQSIVWILEALSVPYELKTFKRTAEQLAPPELLAIHPLGKSPVISVERPEYSKPLVVAESAVIVEYLLDHFGGEEKGLAPKRFASEEDAAKNLETETWLRYRYYMYYIEGSLMPQLVFSLIVDGVRKAPVPFFIKPITRTVADKIQSSWLDKQFAVHFPFLESQLKTAPGTSETEKGGLCGPQFTAADILMSFPIMAATQKGVITKDKFPEIVAFAERIAKDPGYQNAVKKIEEIEGKPYVVA</sequence>
<reference evidence="5 6" key="1">
    <citation type="submission" date="2015-06" db="EMBL/GenBank/DDBJ databases">
        <title>Talaromyces atroroseus IBT 11181 draft genome.</title>
        <authorList>
            <person name="Rasmussen K.B."/>
            <person name="Rasmussen S."/>
            <person name="Petersen B."/>
            <person name="Sicheritz-Ponten T."/>
            <person name="Mortensen U.H."/>
            <person name="Thrane U."/>
        </authorList>
    </citation>
    <scope>NUCLEOTIDE SEQUENCE [LARGE SCALE GENOMIC DNA]</scope>
    <source>
        <strain evidence="5 6">IBT 11181</strain>
    </source>
</reference>
<dbReference type="SFLD" id="SFLDS00019">
    <property type="entry name" value="Glutathione_Transferase_(cytos"/>
    <property type="match status" value="1"/>
</dbReference>
<dbReference type="RefSeq" id="XP_020121460.1">
    <property type="nucleotide sequence ID" value="XM_020265508.1"/>
</dbReference>
<dbReference type="EMBL" id="LFMY01000004">
    <property type="protein sequence ID" value="OKL61339.1"/>
    <property type="molecule type" value="Genomic_DNA"/>
</dbReference>
<evidence type="ECO:0008006" key="7">
    <source>
        <dbReference type="Google" id="ProtNLM"/>
    </source>
</evidence>
<dbReference type="Proteomes" id="UP000214365">
    <property type="component" value="Unassembled WGS sequence"/>
</dbReference>
<comment type="similarity">
    <text evidence="1 2">Belongs to the GST superfamily.</text>
</comment>
<dbReference type="CDD" id="cd03046">
    <property type="entry name" value="GST_N_GTT1_like"/>
    <property type="match status" value="1"/>
</dbReference>
<dbReference type="SUPFAM" id="SSF47616">
    <property type="entry name" value="GST C-terminal domain-like"/>
    <property type="match status" value="1"/>
</dbReference>
<dbReference type="Pfam" id="PF02798">
    <property type="entry name" value="GST_N"/>
    <property type="match status" value="1"/>
</dbReference>
<evidence type="ECO:0000259" key="4">
    <source>
        <dbReference type="PROSITE" id="PS50405"/>
    </source>
</evidence>
<dbReference type="PROSITE" id="PS50404">
    <property type="entry name" value="GST_NTER"/>
    <property type="match status" value="1"/>
</dbReference>
<dbReference type="CDD" id="cd03189">
    <property type="entry name" value="GST_C_GTT1_like"/>
    <property type="match status" value="1"/>
</dbReference>
<dbReference type="GeneID" id="31002986"/>
<evidence type="ECO:0000313" key="6">
    <source>
        <dbReference type="Proteomes" id="UP000214365"/>
    </source>
</evidence>
<keyword evidence="6" id="KW-1185">Reference proteome</keyword>
<evidence type="ECO:0000256" key="2">
    <source>
        <dbReference type="RuleBase" id="RU003494"/>
    </source>
</evidence>
<evidence type="ECO:0000259" key="3">
    <source>
        <dbReference type="PROSITE" id="PS50404"/>
    </source>
</evidence>
<accession>A0A225B052</accession>
<dbReference type="InterPro" id="IPR010987">
    <property type="entry name" value="Glutathione-S-Trfase_C-like"/>
</dbReference>
<dbReference type="InterPro" id="IPR004046">
    <property type="entry name" value="GST_C"/>
</dbReference>
<dbReference type="PROSITE" id="PS50405">
    <property type="entry name" value="GST_CTER"/>
    <property type="match status" value="1"/>
</dbReference>
<dbReference type="AlphaFoldDB" id="A0A225B052"/>
<dbReference type="OrthoDB" id="2098326at2759"/>
<name>A0A225B052_TALAT</name>
<evidence type="ECO:0000313" key="5">
    <source>
        <dbReference type="EMBL" id="OKL61339.1"/>
    </source>
</evidence>
<dbReference type="SUPFAM" id="SSF52833">
    <property type="entry name" value="Thioredoxin-like"/>
    <property type="match status" value="1"/>
</dbReference>
<feature type="domain" description="GST C-terminal" evidence="4">
    <location>
        <begin position="116"/>
        <end position="263"/>
    </location>
</feature>
<dbReference type="Gene3D" id="3.40.30.10">
    <property type="entry name" value="Glutaredoxin"/>
    <property type="match status" value="1"/>
</dbReference>
<dbReference type="InterPro" id="IPR036249">
    <property type="entry name" value="Thioredoxin-like_sf"/>
</dbReference>
<dbReference type="STRING" id="1441469.A0A225B052"/>
<feature type="domain" description="GST N-terminal" evidence="3">
    <location>
        <begin position="10"/>
        <end position="97"/>
    </location>
</feature>
<dbReference type="Pfam" id="PF00043">
    <property type="entry name" value="GST_C"/>
    <property type="match status" value="1"/>
</dbReference>
<comment type="caution">
    <text evidence="5">The sequence shown here is derived from an EMBL/GenBank/DDBJ whole genome shotgun (WGS) entry which is preliminary data.</text>
</comment>